<keyword evidence="1 2" id="KW-0175">Coiled coil</keyword>
<organism evidence="4 5">
    <name type="scientific">Lupinus luteus</name>
    <name type="common">European yellow lupine</name>
    <dbReference type="NCBI Taxonomy" id="3873"/>
    <lineage>
        <taxon>Eukaryota</taxon>
        <taxon>Viridiplantae</taxon>
        <taxon>Streptophyta</taxon>
        <taxon>Embryophyta</taxon>
        <taxon>Tracheophyta</taxon>
        <taxon>Spermatophyta</taxon>
        <taxon>Magnoliopsida</taxon>
        <taxon>eudicotyledons</taxon>
        <taxon>Gunneridae</taxon>
        <taxon>Pentapetalae</taxon>
        <taxon>rosids</taxon>
        <taxon>fabids</taxon>
        <taxon>Fabales</taxon>
        <taxon>Fabaceae</taxon>
        <taxon>Papilionoideae</taxon>
        <taxon>50 kb inversion clade</taxon>
        <taxon>genistoids sensu lato</taxon>
        <taxon>core genistoids</taxon>
        <taxon>Genisteae</taxon>
        <taxon>Lupinus</taxon>
    </lineage>
</organism>
<comment type="caution">
    <text evidence="4">The sequence shown here is derived from an EMBL/GenBank/DDBJ whole genome shotgun (WGS) entry which is preliminary data.</text>
</comment>
<proteinExistence type="predicted"/>
<evidence type="ECO:0008006" key="6">
    <source>
        <dbReference type="Google" id="ProtNLM"/>
    </source>
</evidence>
<feature type="transmembrane region" description="Helical" evidence="3">
    <location>
        <begin position="14"/>
        <end position="34"/>
    </location>
</feature>
<dbReference type="PANTHER" id="PTHR31342:SF10">
    <property type="entry name" value="CHUP1-LIKE PROTEIN"/>
    <property type="match status" value="1"/>
</dbReference>
<dbReference type="EMBL" id="CAXHTB010000007">
    <property type="protein sequence ID" value="CAL0309914.1"/>
    <property type="molecule type" value="Genomic_DNA"/>
</dbReference>
<evidence type="ECO:0000256" key="1">
    <source>
        <dbReference type="ARBA" id="ARBA00023054"/>
    </source>
</evidence>
<evidence type="ECO:0000256" key="2">
    <source>
        <dbReference type="SAM" id="Coils"/>
    </source>
</evidence>
<name>A0AAV1WLI0_LUPLU</name>
<dbReference type="GO" id="GO:0055028">
    <property type="term" value="C:cortical microtubule"/>
    <property type="evidence" value="ECO:0007669"/>
    <property type="project" value="TreeGrafter"/>
</dbReference>
<evidence type="ECO:0000256" key="3">
    <source>
        <dbReference type="SAM" id="Phobius"/>
    </source>
</evidence>
<feature type="coiled-coil region" evidence="2">
    <location>
        <begin position="202"/>
        <end position="295"/>
    </location>
</feature>
<evidence type="ECO:0000313" key="4">
    <source>
        <dbReference type="EMBL" id="CAL0309914.1"/>
    </source>
</evidence>
<feature type="coiled-coil region" evidence="2">
    <location>
        <begin position="139"/>
        <end position="169"/>
    </location>
</feature>
<sequence length="400" mass="46224">MESTTSKGEIIKPIILKAGVPLAVSIAGFAYAWIMAKKSISKASSSSMKDTNSSTKSEESSLSVASMEDVYANVVTESSEIRDTPCLEQEIACVRSRFEGMKIRELVLCFRFDEYCILKEQESMLGDINNMLPLDCAHVEFLDKEISSMEKENKRLENFVLEYLKLIEQLEYWKSENMMLQMKFNKLLKKSEAQSHLAKEHALKIKAEEAEIMRNLDALQNKTDYIDKLEGETRELQRVLDLMQDEKNELLKKLDIAEKSYASKIEAIDLSREDYKQVIDELEQIKKERADEIKELIFLRWTNACLKHKLTRHLEQQHNQDKEHTEHEFVGSDGVIHHYDSEHELHVDDGSLLEHDNVVHTFDDANHHSKSDCSKRSKLISRLKRLVASSEKVRVRNSIS</sequence>
<keyword evidence="5" id="KW-1185">Reference proteome</keyword>
<accession>A0AAV1WLI0</accession>
<dbReference type="InterPro" id="IPR040265">
    <property type="entry name" value="CHUP1/IPGA1-like"/>
</dbReference>
<gene>
    <name evidence="4" type="ORF">LLUT_LOCUS10974</name>
</gene>
<dbReference type="Proteomes" id="UP001497480">
    <property type="component" value="Unassembled WGS sequence"/>
</dbReference>
<protein>
    <recommendedName>
        <fullName evidence="6">Protein CHUP1, chloroplastic</fullName>
    </recommendedName>
</protein>
<dbReference type="GO" id="GO:0072699">
    <property type="term" value="P:protein localization to cortical microtubule cytoskeleton"/>
    <property type="evidence" value="ECO:0007669"/>
    <property type="project" value="TreeGrafter"/>
</dbReference>
<keyword evidence="3" id="KW-1133">Transmembrane helix</keyword>
<dbReference type="PANTHER" id="PTHR31342">
    <property type="entry name" value="PROTEIN CHUP1, CHLOROPLASTIC"/>
    <property type="match status" value="1"/>
</dbReference>
<evidence type="ECO:0000313" key="5">
    <source>
        <dbReference type="Proteomes" id="UP001497480"/>
    </source>
</evidence>
<keyword evidence="3" id="KW-0812">Transmembrane</keyword>
<keyword evidence="3" id="KW-0472">Membrane</keyword>
<dbReference type="AlphaFoldDB" id="A0AAV1WLI0"/>
<reference evidence="4 5" key="1">
    <citation type="submission" date="2024-03" db="EMBL/GenBank/DDBJ databases">
        <authorList>
            <person name="Martinez-Hernandez J."/>
        </authorList>
    </citation>
    <scope>NUCLEOTIDE SEQUENCE [LARGE SCALE GENOMIC DNA]</scope>
</reference>